<evidence type="ECO:0000259" key="3">
    <source>
        <dbReference type="Pfam" id="PF01397"/>
    </source>
</evidence>
<dbReference type="InterPro" id="IPR036965">
    <property type="entry name" value="Terpene_synth_N_sf"/>
</dbReference>
<dbReference type="InterPro" id="IPR050148">
    <property type="entry name" value="Terpene_synthase-like"/>
</dbReference>
<dbReference type="GO" id="GO:0010333">
    <property type="term" value="F:terpene synthase activity"/>
    <property type="evidence" value="ECO:0007669"/>
    <property type="project" value="InterPro"/>
</dbReference>
<dbReference type="InterPro" id="IPR008949">
    <property type="entry name" value="Isoprenoid_synthase_dom_sf"/>
</dbReference>
<keyword evidence="2" id="KW-0456">Lyase</keyword>
<accession>A0A059BVU1</accession>
<dbReference type="Gramene" id="KCW70099">
    <property type="protein sequence ID" value="KCW70099"/>
    <property type="gene ID" value="EUGRSUZ_F03404"/>
</dbReference>
<reference evidence="4" key="1">
    <citation type="submission" date="2013-07" db="EMBL/GenBank/DDBJ databases">
        <title>The genome of Eucalyptus grandis.</title>
        <authorList>
            <person name="Schmutz J."/>
            <person name="Hayes R."/>
            <person name="Myburg A."/>
            <person name="Tuskan G."/>
            <person name="Grattapaglia D."/>
            <person name="Rokhsar D.S."/>
        </authorList>
    </citation>
    <scope>NUCLEOTIDE SEQUENCE</scope>
    <source>
        <tissue evidence="4">Leaf extractions</tissue>
    </source>
</reference>
<dbReference type="Gene3D" id="1.10.600.10">
    <property type="entry name" value="Farnesyl Diphosphate Synthase"/>
    <property type="match status" value="1"/>
</dbReference>
<sequence length="221" mass="25532">MLAGVMDKPSQMLHLIDQIQRLGIDYHFEHEVDEQLEQINKSYSQLHLEDFKVDDLHMAALIFQLLQQQGYNVSSGETHTRKSTTLVGCTEIFNKFKDSEGNFRESLVTDARGLLSLYEACQLRCRGDSILDEALPFATTHLESIDERKMSTSLLKQVSHALEQPLRKGLPRLEARHYISLYQVELSHDEVLFTLAKLDFNLLQEQHQKELGKITRFINFV</sequence>
<dbReference type="EMBL" id="KK198758">
    <property type="protein sequence ID" value="KCW70099.1"/>
    <property type="molecule type" value="Genomic_DNA"/>
</dbReference>
<dbReference type="FunFam" id="1.50.10.130:FF:000001">
    <property type="entry name" value="Isoprene synthase, chloroplastic"/>
    <property type="match status" value="1"/>
</dbReference>
<dbReference type="SUPFAM" id="SSF48239">
    <property type="entry name" value="Terpenoid cyclases/Protein prenyltransferases"/>
    <property type="match status" value="1"/>
</dbReference>
<dbReference type="PANTHER" id="PTHR31225">
    <property type="entry name" value="OS04G0344100 PROTEIN-RELATED"/>
    <property type="match status" value="1"/>
</dbReference>
<proteinExistence type="predicted"/>
<gene>
    <name evidence="4" type="ORF">EUGRSUZ_F03404</name>
</gene>
<keyword evidence="1" id="KW-0460">Magnesium</keyword>
<dbReference type="OMA" id="ILVANMD"/>
<protein>
    <recommendedName>
        <fullName evidence="3">Terpene synthase N-terminal domain-containing protein</fullName>
    </recommendedName>
</protein>
<dbReference type="InParanoid" id="A0A059BVU1"/>
<dbReference type="Pfam" id="PF01397">
    <property type="entry name" value="Terpene_synth"/>
    <property type="match status" value="1"/>
</dbReference>
<dbReference type="PANTHER" id="PTHR31225:SF241">
    <property type="entry name" value="TERPENE SYNTHASE FAMILY, METAL-BINDING DOMAIN PROTEIN"/>
    <property type="match status" value="1"/>
</dbReference>
<dbReference type="AlphaFoldDB" id="A0A059BVU1"/>
<evidence type="ECO:0000256" key="1">
    <source>
        <dbReference type="ARBA" id="ARBA00022842"/>
    </source>
</evidence>
<name>A0A059BVU1_EUCGR</name>
<dbReference type="InterPro" id="IPR001906">
    <property type="entry name" value="Terpene_synth_N"/>
</dbReference>
<evidence type="ECO:0000256" key="2">
    <source>
        <dbReference type="ARBA" id="ARBA00023239"/>
    </source>
</evidence>
<feature type="domain" description="Terpene synthase N-terminal" evidence="3">
    <location>
        <begin position="7"/>
        <end position="162"/>
    </location>
</feature>
<dbReference type="GO" id="GO:0016114">
    <property type="term" value="P:terpenoid biosynthetic process"/>
    <property type="evidence" value="ECO:0007669"/>
    <property type="project" value="InterPro"/>
</dbReference>
<dbReference type="STRING" id="71139.A0A059BVU1"/>
<dbReference type="Gene3D" id="1.50.10.130">
    <property type="entry name" value="Terpene synthase, N-terminal domain"/>
    <property type="match status" value="1"/>
</dbReference>
<organism evidence="4">
    <name type="scientific">Eucalyptus grandis</name>
    <name type="common">Flooded gum</name>
    <dbReference type="NCBI Taxonomy" id="71139"/>
    <lineage>
        <taxon>Eukaryota</taxon>
        <taxon>Viridiplantae</taxon>
        <taxon>Streptophyta</taxon>
        <taxon>Embryophyta</taxon>
        <taxon>Tracheophyta</taxon>
        <taxon>Spermatophyta</taxon>
        <taxon>Magnoliopsida</taxon>
        <taxon>eudicotyledons</taxon>
        <taxon>Gunneridae</taxon>
        <taxon>Pentapetalae</taxon>
        <taxon>rosids</taxon>
        <taxon>malvids</taxon>
        <taxon>Myrtales</taxon>
        <taxon>Myrtaceae</taxon>
        <taxon>Myrtoideae</taxon>
        <taxon>Eucalypteae</taxon>
        <taxon>Eucalyptus</taxon>
    </lineage>
</organism>
<dbReference type="InterPro" id="IPR008930">
    <property type="entry name" value="Terpenoid_cyclase/PrenylTrfase"/>
</dbReference>
<evidence type="ECO:0000313" key="4">
    <source>
        <dbReference type="EMBL" id="KCW70099.1"/>
    </source>
</evidence>